<feature type="region of interest" description="Disordered" evidence="2">
    <location>
        <begin position="39"/>
        <end position="71"/>
    </location>
</feature>
<proteinExistence type="inferred from homology"/>
<evidence type="ECO:0000313" key="3">
    <source>
        <dbReference type="Ensembl" id="ENSCAFP00030005726.1"/>
    </source>
</evidence>
<reference evidence="4" key="1">
    <citation type="submission" date="2018-10" db="EMBL/GenBank/DDBJ databases">
        <title>De novo assembly of a Great Dane genome.</title>
        <authorList>
            <person name="Kidd J.M."/>
            <person name="Pendleton A.L."/>
            <person name="Shen F."/>
            <person name="Emery S."/>
        </authorList>
    </citation>
    <scope>NUCLEOTIDE SEQUENCE [LARGE SCALE GENOMIC DNA]</scope>
    <source>
        <strain evidence="4">Great Dane</strain>
    </source>
</reference>
<reference evidence="4" key="3">
    <citation type="submission" date="2025-05" db="UniProtKB">
        <authorList>
            <consortium name="Ensembl"/>
        </authorList>
    </citation>
    <scope>IDENTIFICATION</scope>
</reference>
<dbReference type="Ensembl" id="ENSCAFT00040025989.1">
    <property type="protein sequence ID" value="ENSCAFP00040022603.1"/>
    <property type="gene ID" value="ENSCAFG00040014067.1"/>
</dbReference>
<dbReference type="GO" id="GO:0030154">
    <property type="term" value="P:cell differentiation"/>
    <property type="evidence" value="ECO:0007669"/>
    <property type="project" value="InterPro"/>
</dbReference>
<protein>
    <recommendedName>
        <fullName evidence="6">Pancreatic progenitor cell differentiation and proliferation factor</fullName>
    </recommendedName>
</protein>
<dbReference type="Proteomes" id="UP000694542">
    <property type="component" value="Chromosome 9"/>
</dbReference>
<evidence type="ECO:0000313" key="5">
    <source>
        <dbReference type="Proteomes" id="UP000694542"/>
    </source>
</evidence>
<organism evidence="4 5">
    <name type="scientific">Canis lupus familiaris</name>
    <name type="common">Dog</name>
    <name type="synonym">Canis familiaris</name>
    <dbReference type="NCBI Taxonomy" id="9615"/>
    <lineage>
        <taxon>Eukaryota</taxon>
        <taxon>Metazoa</taxon>
        <taxon>Chordata</taxon>
        <taxon>Craniata</taxon>
        <taxon>Vertebrata</taxon>
        <taxon>Euteleostomi</taxon>
        <taxon>Mammalia</taxon>
        <taxon>Eutheria</taxon>
        <taxon>Laurasiatheria</taxon>
        <taxon>Carnivora</taxon>
        <taxon>Caniformia</taxon>
        <taxon>Canidae</taxon>
        <taxon>Canis</taxon>
    </lineage>
</organism>
<evidence type="ECO:0008006" key="6">
    <source>
        <dbReference type="Google" id="ProtNLM"/>
    </source>
</evidence>
<evidence type="ECO:0000256" key="2">
    <source>
        <dbReference type="SAM" id="MobiDB-lite"/>
    </source>
</evidence>
<reference evidence="3" key="2">
    <citation type="submission" date="2019-03" db="EMBL/GenBank/DDBJ databases">
        <authorList>
            <person name="Warren W.C."/>
            <person name="Johnson G.S."/>
        </authorList>
    </citation>
    <scope>NUCLEOTIDE SEQUENCE [LARGE SCALE GENOMIC DNA]</scope>
    <source>
        <strain evidence="3">Basenji</strain>
    </source>
</reference>
<comment type="similarity">
    <text evidence="1">Belongs to the PPDPF family.</text>
</comment>
<dbReference type="Proteomes" id="UP000694429">
    <property type="component" value="Chromosome 9"/>
</dbReference>
<sequence length="119" mass="12707">MTFYSTIPCSAGLWPPTTVNRHRRVSTSNDRSCARAEYPGEAIPHHTGLPKAHPSGEASFSGSPLSHGGWWKQPLSTSSPLAWNLPQASSSRITCDLALETLRKQPGGQSGKANIGPQS</sequence>
<name>A0A8C0SJK8_CANLF</name>
<dbReference type="InterPro" id="IPR026754">
    <property type="entry name" value="PPDPF"/>
</dbReference>
<evidence type="ECO:0000313" key="4">
    <source>
        <dbReference type="Ensembl" id="ENSCAFP00040022603.1"/>
    </source>
</evidence>
<dbReference type="Pfam" id="PF15060">
    <property type="entry name" value="PPDFL"/>
    <property type="match status" value="1"/>
</dbReference>
<evidence type="ECO:0000256" key="1">
    <source>
        <dbReference type="ARBA" id="ARBA00006609"/>
    </source>
</evidence>
<dbReference type="AlphaFoldDB" id="A0A8C0SJK8"/>
<dbReference type="PANTHER" id="PTHR14572">
    <property type="entry name" value="PANCREATIC PROGENITOR CELL DIFFERENTIATION AND PROLIFERATION FACTOR"/>
    <property type="match status" value="1"/>
</dbReference>
<accession>A0A8C0SJK8</accession>
<dbReference type="Ensembl" id="ENSCAFT00030006519.1">
    <property type="protein sequence ID" value="ENSCAFP00030005726.1"/>
    <property type="gene ID" value="ENSCAFG00030003487.1"/>
</dbReference>